<name>A0A7Y6EUH4_9BACL</name>
<evidence type="ECO:0000313" key="3">
    <source>
        <dbReference type="EMBL" id="NUU74694.1"/>
    </source>
</evidence>
<dbReference type="InterPro" id="IPR051162">
    <property type="entry name" value="T4SS_component"/>
</dbReference>
<evidence type="ECO:0000313" key="4">
    <source>
        <dbReference type="Proteomes" id="UP000526125"/>
    </source>
</evidence>
<dbReference type="Gene3D" id="1.10.8.730">
    <property type="match status" value="1"/>
</dbReference>
<feature type="coiled-coil region" evidence="1">
    <location>
        <begin position="136"/>
        <end position="163"/>
    </location>
</feature>
<reference evidence="3 4" key="1">
    <citation type="submission" date="2020-05" db="EMBL/GenBank/DDBJ databases">
        <title>Genome Sequencing of Type Strains.</title>
        <authorList>
            <person name="Lemaire J.F."/>
            <person name="Inderbitzin P."/>
            <person name="Gregorio O.A."/>
            <person name="Collins S.B."/>
            <person name="Wespe N."/>
            <person name="Knight-Connoni V."/>
        </authorList>
    </citation>
    <scope>NUCLEOTIDE SEQUENCE [LARGE SCALE GENOMIC DNA]</scope>
    <source>
        <strain evidence="3 4">LMG 21957</strain>
    </source>
</reference>
<feature type="domain" description="TraG P-loop" evidence="2">
    <location>
        <begin position="267"/>
        <end position="625"/>
    </location>
</feature>
<proteinExistence type="predicted"/>
<dbReference type="AlphaFoldDB" id="A0A7Y6EUH4"/>
<dbReference type="InterPro" id="IPR027417">
    <property type="entry name" value="P-loop_NTPase"/>
</dbReference>
<dbReference type="Gene3D" id="3.40.50.300">
    <property type="entry name" value="P-loop containing nucleotide triphosphate hydrolases"/>
    <property type="match status" value="1"/>
</dbReference>
<sequence length="636" mass="71942">MLKIPKLFNRKKEIDETESSEEEFKLQGLTEQEADIIAPPSIIERMPGENNATDYWVEFGDNTGGASYLRTWFLKFTGRTTFVGMFDPIMLSEGDGAVDITVSIEPAEISHEINVISNRIAVLRAELTQEHNPGKVGAMMQELSDLEEQLGRLRVNAEKLFNTSVALNVSSNTPDKLRRLSRTIIKRLSGMGIRFNAADTRQLEAWRHTVGIGPKVIAKPHIKEMESSNVADFFLFGYGGLSHRKGVLLGFDHFRRPVFYDGWDRRLNNSNMVVFGRAGSGKSFAIKVLTRRSAALGISTGIIDPEREYKNLVLAMNGPYAELSPKHADYQRLNYYDVREEEDERGRVFVDIEEAYQGVQAVIFKMIRTVDESALTGAVKVAVHDTTIKLYKQFNINSSPESLYELVNNEYVIKEMPTLYDHYQLMLQDERLSGVTPLIKLFTREGGDDSKAIFDGQSTFKIGEGRVFGISTADLDEEWMKPIGSFIANKWTWERFGKKDRFRKKRIISDEAQLQMEDPEQAKWLENAYRRGRKLNVSMCAVTQGFEVFLRVPEGMGILKNAPTKLLLRQESIDIDAVQGKFNLAEGEARFLLTASAGVGILRVNEESTIVSIQPTANEYWLYTTNPNDYEQGIGA</sequence>
<dbReference type="RefSeq" id="WP_024633676.1">
    <property type="nucleotide sequence ID" value="NZ_JABMCB010000154.1"/>
</dbReference>
<organism evidence="3 4">
    <name type="scientific">Paenibacillus xylanilyticus</name>
    <dbReference type="NCBI Taxonomy" id="248903"/>
    <lineage>
        <taxon>Bacteria</taxon>
        <taxon>Bacillati</taxon>
        <taxon>Bacillota</taxon>
        <taxon>Bacilli</taxon>
        <taxon>Bacillales</taxon>
        <taxon>Paenibacillaceae</taxon>
        <taxon>Paenibacillus</taxon>
    </lineage>
</organism>
<dbReference type="Pfam" id="PF19044">
    <property type="entry name" value="P-loop_TraG"/>
    <property type="match status" value="1"/>
</dbReference>
<evidence type="ECO:0000259" key="2">
    <source>
        <dbReference type="Pfam" id="PF19044"/>
    </source>
</evidence>
<dbReference type="SUPFAM" id="SSF52540">
    <property type="entry name" value="P-loop containing nucleoside triphosphate hydrolases"/>
    <property type="match status" value="1"/>
</dbReference>
<keyword evidence="4" id="KW-1185">Reference proteome</keyword>
<dbReference type="Proteomes" id="UP000526125">
    <property type="component" value="Unassembled WGS sequence"/>
</dbReference>
<protein>
    <submittedName>
        <fullName evidence="3">DUF87 domain-containing protein</fullName>
    </submittedName>
</protein>
<dbReference type="EMBL" id="JABMCB010000154">
    <property type="protein sequence ID" value="NUU74694.1"/>
    <property type="molecule type" value="Genomic_DNA"/>
</dbReference>
<dbReference type="PANTHER" id="PTHR30121">
    <property type="entry name" value="UNCHARACTERIZED PROTEIN YJGR-RELATED"/>
    <property type="match status" value="1"/>
</dbReference>
<dbReference type="InterPro" id="IPR043964">
    <property type="entry name" value="P-loop_TraG"/>
</dbReference>
<evidence type="ECO:0000256" key="1">
    <source>
        <dbReference type="SAM" id="Coils"/>
    </source>
</evidence>
<keyword evidence="1" id="KW-0175">Coiled coil</keyword>
<gene>
    <name evidence="3" type="ORF">HP552_05490</name>
</gene>
<comment type="caution">
    <text evidence="3">The sequence shown here is derived from an EMBL/GenBank/DDBJ whole genome shotgun (WGS) entry which is preliminary data.</text>
</comment>
<accession>A0A7Y6EUH4</accession>
<dbReference type="PANTHER" id="PTHR30121:SF6">
    <property type="entry name" value="SLR6007 PROTEIN"/>
    <property type="match status" value="1"/>
</dbReference>